<evidence type="ECO:0000256" key="1">
    <source>
        <dbReference type="ARBA" id="ARBA00022603"/>
    </source>
</evidence>
<dbReference type="Gene3D" id="3.40.50.150">
    <property type="entry name" value="Vaccinia Virus protein VP39"/>
    <property type="match status" value="1"/>
</dbReference>
<dbReference type="NCBIfam" id="TIGR03438">
    <property type="entry name" value="egtD_ergothio"/>
    <property type="match status" value="1"/>
</dbReference>
<evidence type="ECO:0000259" key="3">
    <source>
        <dbReference type="Pfam" id="PF10017"/>
    </source>
</evidence>
<keyword evidence="2 4" id="KW-0808">Transferase</keyword>
<dbReference type="EMBL" id="JARGEQ010000126">
    <property type="protein sequence ID" value="MDF1587269.1"/>
    <property type="molecule type" value="Genomic_DNA"/>
</dbReference>
<keyword evidence="1 4" id="KW-0489">Methyltransferase</keyword>
<dbReference type="PANTHER" id="PTHR43397:SF1">
    <property type="entry name" value="ERGOTHIONEINE BIOSYNTHESIS PROTEIN 1"/>
    <property type="match status" value="1"/>
</dbReference>
<dbReference type="RefSeq" id="WP_327789688.1">
    <property type="nucleotide sequence ID" value="NZ_JARGEQ010000126.1"/>
</dbReference>
<sequence length="324" mass="35069">MKLQATGSAPAGHAEAAIHDDFRNAVLAGLAARPRAIPAKFLYDAEGSRLFDAITRLDDYYPTRTELGILEACAPEIARLAGPGAVLVEFGSGSSTKIRLLLDALEEPAAYLPIDISGEHLLRACRALARDYPALTVQPVVGDFTRSLSLPPLDRGRHVLGFFPGSTIGNFTPEEAGQFLGQAALTLGPGASFVLGVDLVKPAHILRAAYDDAKGVTAAFNLNLLRRINRELGGTFDLARFAHKIVWNEALDRIEMHLESLADQTVSVAGTSFAFAAGETIHTENSYKYRLDAFTGLAFSAGWRPLAHWTDEQALFSVHFLRRD</sequence>
<evidence type="ECO:0000256" key="2">
    <source>
        <dbReference type="ARBA" id="ARBA00022679"/>
    </source>
</evidence>
<accession>A0AAP3XSM0</accession>
<dbReference type="AlphaFoldDB" id="A0AAP3XSM0"/>
<dbReference type="InterPro" id="IPR029063">
    <property type="entry name" value="SAM-dependent_MTases_sf"/>
</dbReference>
<evidence type="ECO:0000313" key="4">
    <source>
        <dbReference type="EMBL" id="MDF1587269.1"/>
    </source>
</evidence>
<organism evidence="4 5">
    <name type="scientific">Marinimicrococcus flavescens</name>
    <dbReference type="NCBI Taxonomy" id="3031815"/>
    <lineage>
        <taxon>Bacteria</taxon>
        <taxon>Pseudomonadati</taxon>
        <taxon>Pseudomonadota</taxon>
        <taxon>Alphaproteobacteria</taxon>
        <taxon>Geminicoccales</taxon>
        <taxon>Geminicoccaceae</taxon>
        <taxon>Marinimicrococcus</taxon>
    </lineage>
</organism>
<proteinExistence type="predicted"/>
<dbReference type="SUPFAM" id="SSF53335">
    <property type="entry name" value="S-adenosyl-L-methionine-dependent methyltransferases"/>
    <property type="match status" value="1"/>
</dbReference>
<reference evidence="4 5" key="1">
    <citation type="submission" date="2023-03" db="EMBL/GenBank/DDBJ databases">
        <title>YIM 152171 draft genome.</title>
        <authorList>
            <person name="Yang Z."/>
        </authorList>
    </citation>
    <scope>NUCLEOTIDE SEQUENCE [LARGE SCALE GENOMIC DNA]</scope>
    <source>
        <strain evidence="4 5">YIM 152171</strain>
    </source>
</reference>
<dbReference type="GO" id="GO:0032259">
    <property type="term" value="P:methylation"/>
    <property type="evidence" value="ECO:0007669"/>
    <property type="project" value="UniProtKB-KW"/>
</dbReference>
<feature type="domain" description="Histidine-specific methyltransferase SAM-dependent" evidence="3">
    <location>
        <begin position="22"/>
        <end position="322"/>
    </location>
</feature>
<comment type="caution">
    <text evidence="4">The sequence shown here is derived from an EMBL/GenBank/DDBJ whole genome shotgun (WGS) entry which is preliminary data.</text>
</comment>
<dbReference type="PIRSF" id="PIRSF018005">
    <property type="entry name" value="UCP018005"/>
    <property type="match status" value="1"/>
</dbReference>
<dbReference type="EC" id="2.1.1.44" evidence="4"/>
<keyword evidence="5" id="KW-1185">Reference proteome</keyword>
<dbReference type="InterPro" id="IPR035094">
    <property type="entry name" value="EgtD"/>
</dbReference>
<dbReference type="Pfam" id="PF10017">
    <property type="entry name" value="Methyltransf_33"/>
    <property type="match status" value="1"/>
</dbReference>
<dbReference type="InterPro" id="IPR017804">
    <property type="entry name" value="MeTrfase_EgtD-like"/>
</dbReference>
<evidence type="ECO:0000313" key="5">
    <source>
        <dbReference type="Proteomes" id="UP001301140"/>
    </source>
</evidence>
<dbReference type="InterPro" id="IPR019257">
    <property type="entry name" value="MeTrfase_dom"/>
</dbReference>
<dbReference type="Proteomes" id="UP001301140">
    <property type="component" value="Unassembled WGS sequence"/>
</dbReference>
<protein>
    <submittedName>
        <fullName evidence="4">L-histidine N(Alpha)-methyltransferase</fullName>
        <ecNumber evidence="4">2.1.1.44</ecNumber>
    </submittedName>
</protein>
<dbReference type="PANTHER" id="PTHR43397">
    <property type="entry name" value="ERGOTHIONEINE BIOSYNTHESIS PROTEIN 1"/>
    <property type="match status" value="1"/>
</dbReference>
<dbReference type="InterPro" id="IPR051128">
    <property type="entry name" value="EgtD_Methyltrsf_superfamily"/>
</dbReference>
<gene>
    <name evidence="4" type="primary">egtD</name>
    <name evidence="4" type="ORF">PZ740_12860</name>
</gene>
<dbReference type="GO" id="GO:0052706">
    <property type="term" value="F:L-histidine N(alpha)-methyltransferase activity"/>
    <property type="evidence" value="ECO:0007669"/>
    <property type="project" value="UniProtKB-EC"/>
</dbReference>
<name>A0AAP3XSM0_9PROT</name>